<name>A0A9P4P8R3_9PLEO</name>
<dbReference type="EMBL" id="MU001507">
    <property type="protein sequence ID" value="KAF2440499.1"/>
    <property type="molecule type" value="Genomic_DNA"/>
</dbReference>
<comment type="caution">
    <text evidence="1">The sequence shown here is derived from an EMBL/GenBank/DDBJ whole genome shotgun (WGS) entry which is preliminary data.</text>
</comment>
<dbReference type="OrthoDB" id="3793580at2759"/>
<dbReference type="Proteomes" id="UP000799764">
    <property type="component" value="Unassembled WGS sequence"/>
</dbReference>
<organism evidence="1 2">
    <name type="scientific">Karstenula rhodostoma CBS 690.94</name>
    <dbReference type="NCBI Taxonomy" id="1392251"/>
    <lineage>
        <taxon>Eukaryota</taxon>
        <taxon>Fungi</taxon>
        <taxon>Dikarya</taxon>
        <taxon>Ascomycota</taxon>
        <taxon>Pezizomycotina</taxon>
        <taxon>Dothideomycetes</taxon>
        <taxon>Pleosporomycetidae</taxon>
        <taxon>Pleosporales</taxon>
        <taxon>Massarineae</taxon>
        <taxon>Didymosphaeriaceae</taxon>
        <taxon>Karstenula</taxon>
    </lineage>
</organism>
<evidence type="ECO:0000313" key="2">
    <source>
        <dbReference type="Proteomes" id="UP000799764"/>
    </source>
</evidence>
<protein>
    <submittedName>
        <fullName evidence="1">Uncharacterized protein</fullName>
    </submittedName>
</protein>
<evidence type="ECO:0000313" key="1">
    <source>
        <dbReference type="EMBL" id="KAF2440499.1"/>
    </source>
</evidence>
<dbReference type="AlphaFoldDB" id="A0A9P4P8R3"/>
<proteinExistence type="predicted"/>
<accession>A0A9P4P8R3</accession>
<gene>
    <name evidence="1" type="ORF">P171DRAFT_475936</name>
</gene>
<reference evidence="1" key="1">
    <citation type="journal article" date="2020" name="Stud. Mycol.">
        <title>101 Dothideomycetes genomes: a test case for predicting lifestyles and emergence of pathogens.</title>
        <authorList>
            <person name="Haridas S."/>
            <person name="Albert R."/>
            <person name="Binder M."/>
            <person name="Bloem J."/>
            <person name="Labutti K."/>
            <person name="Salamov A."/>
            <person name="Andreopoulos B."/>
            <person name="Baker S."/>
            <person name="Barry K."/>
            <person name="Bills G."/>
            <person name="Bluhm B."/>
            <person name="Cannon C."/>
            <person name="Castanera R."/>
            <person name="Culley D."/>
            <person name="Daum C."/>
            <person name="Ezra D."/>
            <person name="Gonzalez J."/>
            <person name="Henrissat B."/>
            <person name="Kuo A."/>
            <person name="Liang C."/>
            <person name="Lipzen A."/>
            <person name="Lutzoni F."/>
            <person name="Magnuson J."/>
            <person name="Mondo S."/>
            <person name="Nolan M."/>
            <person name="Ohm R."/>
            <person name="Pangilinan J."/>
            <person name="Park H.-J."/>
            <person name="Ramirez L."/>
            <person name="Alfaro M."/>
            <person name="Sun H."/>
            <person name="Tritt A."/>
            <person name="Yoshinaga Y."/>
            <person name="Zwiers L.-H."/>
            <person name="Turgeon B."/>
            <person name="Goodwin S."/>
            <person name="Spatafora J."/>
            <person name="Crous P."/>
            <person name="Grigoriev I."/>
        </authorList>
    </citation>
    <scope>NUCLEOTIDE SEQUENCE</scope>
    <source>
        <strain evidence="1">CBS 690.94</strain>
    </source>
</reference>
<sequence>MCSARLKDYDPAKRMRCATCAEQVDCWVTATSWSELLQYNREFVRNQRRSTAYSWYPVFENDGLTTELLRLHDYGCLIIDAQAGDHQIDQENPKASPPGPWYEIKQRAYIRFLLPTEHRRIEAFAFGELETHLATTPAIEMACYYEYAEYIPGQTIPNTRIRFATPMLPKDGKQKAAAEFPRYKNFYTTFEADLPETAGRATSKHRTAYHKDDLQWKSWKKCANNQLAVIAETDIPCFSQGKRGFGVELPVSQAMKPVIVTVAWREWPPEHVGKSLATVVEDTMLMAGMKPVFKEEDELKSEEAKGWHKSGGREHEHINTDDRQRRYGTLLLTRLMCESEEVAASFRR</sequence>
<keyword evidence="2" id="KW-1185">Reference proteome</keyword>